<comment type="catalytic activity">
    <reaction evidence="1">
        <text>Thiol-dependent hydrolysis of ester, thioester, amide, peptide and isopeptide bonds formed by the C-terminal Gly of ubiquitin (a 76-residue protein attached to proteins as an intracellular targeting signal).</text>
        <dbReference type="EC" id="3.4.19.12"/>
    </reaction>
</comment>
<dbReference type="OrthoDB" id="292964at2759"/>
<comment type="similarity">
    <text evidence="2">Belongs to the peptidase C19 family.</text>
</comment>
<feature type="region of interest" description="Disordered" evidence="9">
    <location>
        <begin position="1118"/>
        <end position="1268"/>
    </location>
</feature>
<dbReference type="Pfam" id="PF06337">
    <property type="entry name" value="DUSP"/>
    <property type="match status" value="1"/>
</dbReference>
<dbReference type="PANTHER" id="PTHR21646:SF24">
    <property type="entry name" value="UBIQUITIN CARBOXYL-TERMINAL HYDROLASE"/>
    <property type="match status" value="1"/>
</dbReference>
<dbReference type="SMART" id="SM00695">
    <property type="entry name" value="DUSP"/>
    <property type="match status" value="1"/>
</dbReference>
<dbReference type="PROSITE" id="PS50235">
    <property type="entry name" value="USP_3"/>
    <property type="match status" value="1"/>
</dbReference>
<dbReference type="InterPro" id="IPR006615">
    <property type="entry name" value="Pept_C19_DUSP"/>
</dbReference>
<dbReference type="PROSITE" id="PS00973">
    <property type="entry name" value="USP_2"/>
    <property type="match status" value="1"/>
</dbReference>
<evidence type="ECO:0000256" key="4">
    <source>
        <dbReference type="ARBA" id="ARBA00022670"/>
    </source>
</evidence>
<evidence type="ECO:0000256" key="1">
    <source>
        <dbReference type="ARBA" id="ARBA00000707"/>
    </source>
</evidence>
<dbReference type="EC" id="3.4.19.12" evidence="3"/>
<dbReference type="Gene3D" id="3.30.2230.10">
    <property type="entry name" value="DUSP-like"/>
    <property type="match status" value="1"/>
</dbReference>
<gene>
    <name evidence="12" type="ORF">FISHEDRAFT_33491</name>
</gene>
<feature type="region of interest" description="Disordered" evidence="9">
    <location>
        <begin position="315"/>
        <end position="351"/>
    </location>
</feature>
<protein>
    <recommendedName>
        <fullName evidence="3">ubiquitinyl hydrolase 1</fullName>
        <ecNumber evidence="3">3.4.19.12</ecNumber>
    </recommendedName>
</protein>
<evidence type="ECO:0000256" key="5">
    <source>
        <dbReference type="ARBA" id="ARBA00022786"/>
    </source>
</evidence>
<dbReference type="GO" id="GO:0016579">
    <property type="term" value="P:protein deubiquitination"/>
    <property type="evidence" value="ECO:0007669"/>
    <property type="project" value="InterPro"/>
</dbReference>
<feature type="region of interest" description="Disordered" evidence="9">
    <location>
        <begin position="1"/>
        <end position="55"/>
    </location>
</feature>
<feature type="coiled-coil region" evidence="8">
    <location>
        <begin position="1070"/>
        <end position="1097"/>
    </location>
</feature>
<organism evidence="12 13">
    <name type="scientific">Fistulina hepatica ATCC 64428</name>
    <dbReference type="NCBI Taxonomy" id="1128425"/>
    <lineage>
        <taxon>Eukaryota</taxon>
        <taxon>Fungi</taxon>
        <taxon>Dikarya</taxon>
        <taxon>Basidiomycota</taxon>
        <taxon>Agaricomycotina</taxon>
        <taxon>Agaricomycetes</taxon>
        <taxon>Agaricomycetidae</taxon>
        <taxon>Agaricales</taxon>
        <taxon>Fistulinaceae</taxon>
        <taxon>Fistulina</taxon>
    </lineage>
</organism>
<dbReference type="InterPro" id="IPR050185">
    <property type="entry name" value="Ub_carboxyl-term_hydrolase"/>
</dbReference>
<keyword evidence="8" id="KW-0175">Coiled coil</keyword>
<feature type="compositionally biased region" description="Low complexity" evidence="9">
    <location>
        <begin position="25"/>
        <end position="36"/>
    </location>
</feature>
<dbReference type="SUPFAM" id="SSF54001">
    <property type="entry name" value="Cysteine proteinases"/>
    <property type="match status" value="1"/>
</dbReference>
<keyword evidence="13" id="KW-1185">Reference proteome</keyword>
<dbReference type="Proteomes" id="UP000054144">
    <property type="component" value="Unassembled WGS sequence"/>
</dbReference>
<evidence type="ECO:0000256" key="9">
    <source>
        <dbReference type="SAM" id="MobiDB-lite"/>
    </source>
</evidence>
<dbReference type="SUPFAM" id="SSF143791">
    <property type="entry name" value="DUSP-like"/>
    <property type="match status" value="1"/>
</dbReference>
<dbReference type="InterPro" id="IPR028889">
    <property type="entry name" value="USP"/>
</dbReference>
<keyword evidence="5" id="KW-0833">Ubl conjugation pathway</keyword>
<dbReference type="InterPro" id="IPR001394">
    <property type="entry name" value="Peptidase_C19_UCH"/>
</dbReference>
<dbReference type="InterPro" id="IPR038765">
    <property type="entry name" value="Papain-like_cys_pep_sf"/>
</dbReference>
<dbReference type="GO" id="GO:0004843">
    <property type="term" value="F:cysteine-type deubiquitinase activity"/>
    <property type="evidence" value="ECO:0007669"/>
    <property type="project" value="UniProtKB-EC"/>
</dbReference>
<reference evidence="12 13" key="1">
    <citation type="journal article" date="2015" name="Fungal Genet. Biol.">
        <title>Evolution of novel wood decay mechanisms in Agaricales revealed by the genome sequences of Fistulina hepatica and Cylindrobasidium torrendii.</title>
        <authorList>
            <person name="Floudas D."/>
            <person name="Held B.W."/>
            <person name="Riley R."/>
            <person name="Nagy L.G."/>
            <person name="Koehler G."/>
            <person name="Ransdell A.S."/>
            <person name="Younus H."/>
            <person name="Chow J."/>
            <person name="Chiniquy J."/>
            <person name="Lipzen A."/>
            <person name="Tritt A."/>
            <person name="Sun H."/>
            <person name="Haridas S."/>
            <person name="LaButti K."/>
            <person name="Ohm R.A."/>
            <person name="Kues U."/>
            <person name="Blanchette R.A."/>
            <person name="Grigoriev I.V."/>
            <person name="Minto R.E."/>
            <person name="Hibbett D.S."/>
        </authorList>
    </citation>
    <scope>NUCLEOTIDE SEQUENCE [LARGE SCALE GENOMIC DNA]</scope>
    <source>
        <strain evidence="12 13">ATCC 64428</strain>
    </source>
</reference>
<accession>A0A0D7APZ7</accession>
<evidence type="ECO:0000259" key="11">
    <source>
        <dbReference type="PROSITE" id="PS51283"/>
    </source>
</evidence>
<evidence type="ECO:0000256" key="2">
    <source>
        <dbReference type="ARBA" id="ARBA00009085"/>
    </source>
</evidence>
<evidence type="ECO:0000313" key="13">
    <source>
        <dbReference type="Proteomes" id="UP000054144"/>
    </source>
</evidence>
<proteinExistence type="inferred from homology"/>
<evidence type="ECO:0000313" key="12">
    <source>
        <dbReference type="EMBL" id="KIY53386.1"/>
    </source>
</evidence>
<feature type="domain" description="USP" evidence="10">
    <location>
        <begin position="354"/>
        <end position="1055"/>
    </location>
</feature>
<feature type="compositionally biased region" description="Polar residues" evidence="9">
    <location>
        <begin position="1119"/>
        <end position="1133"/>
    </location>
</feature>
<dbReference type="AlphaFoldDB" id="A0A0D7APZ7"/>
<dbReference type="EMBL" id="KN881618">
    <property type="protein sequence ID" value="KIY53386.1"/>
    <property type="molecule type" value="Genomic_DNA"/>
</dbReference>
<keyword evidence="6" id="KW-0378">Hydrolase</keyword>
<dbReference type="CDD" id="cd02674">
    <property type="entry name" value="Peptidase_C19R"/>
    <property type="match status" value="1"/>
</dbReference>
<dbReference type="GO" id="GO:0006508">
    <property type="term" value="P:proteolysis"/>
    <property type="evidence" value="ECO:0007669"/>
    <property type="project" value="UniProtKB-KW"/>
</dbReference>
<dbReference type="PANTHER" id="PTHR21646">
    <property type="entry name" value="UBIQUITIN CARBOXYL-TERMINAL HYDROLASE"/>
    <property type="match status" value="1"/>
</dbReference>
<name>A0A0D7APZ7_9AGAR</name>
<feature type="compositionally biased region" description="Low complexity" evidence="9">
    <location>
        <begin position="1179"/>
        <end position="1194"/>
    </location>
</feature>
<keyword evidence="4" id="KW-0645">Protease</keyword>
<dbReference type="PROSITE" id="PS51283">
    <property type="entry name" value="DUSP"/>
    <property type="match status" value="1"/>
</dbReference>
<evidence type="ECO:0000256" key="6">
    <source>
        <dbReference type="ARBA" id="ARBA00022801"/>
    </source>
</evidence>
<evidence type="ECO:0000259" key="10">
    <source>
        <dbReference type="PROSITE" id="PS50235"/>
    </source>
</evidence>
<sequence length="1268" mass="142097">MNSLPSPSSSSDNSTPTNSRKRQRSQSMQSDASSSSTKRPQPQPPAVDEDIDAYMATQPDQDTPMFAVPLDRFKTVQSLKQQPMQPGQTWYLVAAEWLKRWTRATSGEIDKEGPLSEDELGPVDNASLLDSLGNLNADAVEGIDMDYVPEDVWKRFVEWYGPPTHVLQRKVILRAAHPVLELYPPRVCAMQLTTVPNPQSGDPAHLSVSAAASTKDLVSQLAQALVPDAAGPYRAWRVNVEARARFFPVASLTPSDGRLIIESDTRTAEEEGVMENDVFVVEFQKKSGKWLVSDDVEPGEVQEEKPLFGDAGFFESKKFDNRNTPSRYGPEEPPKKSFSPSLARTTPSREPGTVGLGNMGNTCFMNSALQCLVHTPELMEYFLSGVFTEELNPDNPLGMHGAIAQAFAVLVERLWSTDGGSTSSYTSSSSYTPRDFKMQLQRFAPQFSGYQQHDSQELVAFLLDGLHEDLNRVLKKPYVEKPDWEGGSVGQQLLDLASRSWEGYMKRNDSVIVDLFQGQYMSTLVCPECDKVSITFDPFMYLTLPLPISKKWTHDIYYVPWDLEKPHLKVPIEINNSASFRDVRALLGRWMDAPPENLLTMEVFSSKFWKYMDDHQICSEVQPNDIIVCFELPCLSPQSRRYLEQPLPFVLPVFLGNAPAPARLNNSARSAKDDFGYPFIVAIDYKQAKSLDGIYRAVAERLQRWTRHARDLFSWEAPTPGYDTPVVPLIHSGKDSIVEITAQDGVMSVTEQQVIPDEGDIVDETAAIFDDAPVVDGVNCRSSSPIKLGPKHDVFAIRLQMKLKEMGATSSSHSLPSSDFGWTKRLSFLADPTRPPLLHHDDGLICEFDENMKDYYFGSEANKWETALWDKWPEFVHPELEAARLAELGQSNRSVITLQDCLDEFTKEEQLGEDDLWYCPRCKKHQQATKSFDLWSTPDILVVHLKRFSNSRVLRDKIDAFVDFPIEDLDLGDMVGERKVRKNNGLEGEDDDEPLVYDLFGVDEHIGGLGGGHYRAYVLNHVTGKWYHFDDSFVTPAKATEAVNPNAYLLFYRRRTATHLGGKSYKKILEAKMRRQIQQMRMEAEQARELNNSMTLDSHQLPTPPSEPEYTQRAPMVTVESSPWQPDSSNLDENNYAPLEDTIDPLNPDAFPSLESDPPSFSEAQYDPVLMASHRFNFPDPSESSNGLSSPTSSNEASRDPDSDDEVWSSDNMQFSSHHTPSGSNSPAYTENSSPNPPIAKAGDAGQLEDISDLLDLETLGGDTGHGR</sequence>
<evidence type="ECO:0000256" key="3">
    <source>
        <dbReference type="ARBA" id="ARBA00012759"/>
    </source>
</evidence>
<dbReference type="Pfam" id="PF00443">
    <property type="entry name" value="UCH"/>
    <property type="match status" value="1"/>
</dbReference>
<feature type="compositionally biased region" description="Polar residues" evidence="9">
    <location>
        <begin position="1209"/>
        <end position="1234"/>
    </location>
</feature>
<evidence type="ECO:0000256" key="7">
    <source>
        <dbReference type="ARBA" id="ARBA00022807"/>
    </source>
</evidence>
<dbReference type="PROSITE" id="PS00972">
    <property type="entry name" value="USP_1"/>
    <property type="match status" value="1"/>
</dbReference>
<feature type="domain" description="DUSP" evidence="11">
    <location>
        <begin position="67"/>
        <end position="172"/>
    </location>
</feature>
<dbReference type="InterPro" id="IPR035927">
    <property type="entry name" value="DUSP-like_sf"/>
</dbReference>
<evidence type="ECO:0000256" key="8">
    <source>
        <dbReference type="SAM" id="Coils"/>
    </source>
</evidence>
<dbReference type="InterPro" id="IPR018200">
    <property type="entry name" value="USP_CS"/>
</dbReference>
<dbReference type="Gene3D" id="3.90.70.10">
    <property type="entry name" value="Cysteine proteinases"/>
    <property type="match status" value="2"/>
</dbReference>
<feature type="compositionally biased region" description="Low complexity" evidence="9">
    <location>
        <begin position="1"/>
        <end position="18"/>
    </location>
</feature>
<keyword evidence="7" id="KW-0788">Thiol protease</keyword>